<name>C1D422_DEIDV</name>
<evidence type="ECO:0000259" key="2">
    <source>
        <dbReference type="SMART" id="SM00470"/>
    </source>
</evidence>
<proteinExistence type="inferred from homology"/>
<organism evidence="3 4">
    <name type="scientific">Deinococcus deserti (strain DSM 17065 / CIP 109153 / LMG 22923 / VCD115)</name>
    <dbReference type="NCBI Taxonomy" id="546414"/>
    <lineage>
        <taxon>Bacteria</taxon>
        <taxon>Thermotogati</taxon>
        <taxon>Deinococcota</taxon>
        <taxon>Deinococci</taxon>
        <taxon>Deinococcales</taxon>
        <taxon>Deinococcaceae</taxon>
        <taxon>Deinococcus</taxon>
    </lineage>
</organism>
<dbReference type="KEGG" id="ddr:Deide_3p00010"/>
<evidence type="ECO:0000313" key="3">
    <source>
        <dbReference type="EMBL" id="ACO47903.1"/>
    </source>
</evidence>
<dbReference type="OrthoDB" id="9802051at2"/>
<dbReference type="SUPFAM" id="SSF109709">
    <property type="entry name" value="KorB DNA-binding domain-like"/>
    <property type="match status" value="1"/>
</dbReference>
<dbReference type="NCBIfam" id="TIGR00180">
    <property type="entry name" value="parB_part"/>
    <property type="match status" value="1"/>
</dbReference>
<dbReference type="InterPro" id="IPR036086">
    <property type="entry name" value="ParB/Sulfiredoxin_sf"/>
</dbReference>
<gene>
    <name evidence="3" type="ordered locus">Deide_3p00010</name>
</gene>
<feature type="domain" description="ParB-like N-terminal" evidence="2">
    <location>
        <begin position="30"/>
        <end position="121"/>
    </location>
</feature>
<accession>C1D422</accession>
<dbReference type="Pfam" id="PF02195">
    <property type="entry name" value="ParB_N"/>
    <property type="match status" value="1"/>
</dbReference>
<evidence type="ECO:0000256" key="1">
    <source>
        <dbReference type="ARBA" id="ARBA00006295"/>
    </source>
</evidence>
<dbReference type="AlphaFoldDB" id="C1D422"/>
<protein>
    <submittedName>
        <fullName evidence="3">Putative ParB-like partition protein</fullName>
    </submittedName>
</protein>
<dbReference type="PANTHER" id="PTHR33375">
    <property type="entry name" value="CHROMOSOME-PARTITIONING PROTEIN PARB-RELATED"/>
    <property type="match status" value="1"/>
</dbReference>
<dbReference type="HOGENOM" id="CLU_023853_4_1_0"/>
<dbReference type="Proteomes" id="UP000002208">
    <property type="component" value="Plasmid 3"/>
</dbReference>
<sequence>MSPKPDIRASLLNSKTSKEAVYNQRSKTILEVPLDQVVPFSGQARRYFDHDSIKALADSIEKHGQLSPLLVWRNNDEQYEIIAGERRWKALRMLKRRVALADVIMDVTRDQAFEIALVDNLQRENLNRYEEVRAKLDLIARRLMMTPDDARAELLRLRNGTSSNTQHLVIVEEVLKMAGNESLQSFVANGFPVLDLPQVLRQAVEDGSLHPSKATVIKGAPEEHHAVLIQQTVEEKLTRQQVLDRVRALAAPKGITYRSNADAVRKLLTPSRLKTLDTARRNELETLLAKVKSLLQ</sequence>
<comment type="similarity">
    <text evidence="1">Belongs to the ParB family.</text>
</comment>
<keyword evidence="3" id="KW-0614">Plasmid</keyword>
<dbReference type="PANTHER" id="PTHR33375:SF7">
    <property type="entry name" value="CHROMOSOME 2-PARTITIONING PROTEIN PARB-RELATED"/>
    <property type="match status" value="1"/>
</dbReference>
<dbReference type="EMBL" id="CP001117">
    <property type="protein sequence ID" value="ACO47903.1"/>
    <property type="molecule type" value="Genomic_DNA"/>
</dbReference>
<dbReference type="InterPro" id="IPR003115">
    <property type="entry name" value="ParB_N"/>
</dbReference>
<dbReference type="Gene3D" id="1.10.10.2830">
    <property type="match status" value="1"/>
</dbReference>
<dbReference type="SMART" id="SM00470">
    <property type="entry name" value="ParB"/>
    <property type="match status" value="1"/>
</dbReference>
<dbReference type="SUPFAM" id="SSF110849">
    <property type="entry name" value="ParB/Sulfiredoxin"/>
    <property type="match status" value="1"/>
</dbReference>
<dbReference type="GO" id="GO:0003677">
    <property type="term" value="F:DNA binding"/>
    <property type="evidence" value="ECO:0007669"/>
    <property type="project" value="InterPro"/>
</dbReference>
<dbReference type="Gene3D" id="3.90.1530.30">
    <property type="match status" value="1"/>
</dbReference>
<reference evidence="3 4" key="1">
    <citation type="journal article" date="2009" name="PLoS Genet.">
        <title>Alliance of proteomics and genomics to unravel the specificities of Sahara bacterium Deinococcus deserti.</title>
        <authorList>
            <person name="de Groot A."/>
            <person name="Dulermo R."/>
            <person name="Ortet P."/>
            <person name="Blanchard L."/>
            <person name="Guerin P."/>
            <person name="Fernandez B."/>
            <person name="Vacherie B."/>
            <person name="Dossat C."/>
            <person name="Jolivet E."/>
            <person name="Siguier P."/>
            <person name="Chandler M."/>
            <person name="Barakat M."/>
            <person name="Dedieu A."/>
            <person name="Barbe V."/>
            <person name="Heulin T."/>
            <person name="Sommer S."/>
            <person name="Achouak W."/>
            <person name="Armengaud J."/>
        </authorList>
    </citation>
    <scope>NUCLEOTIDE SEQUENCE [LARGE SCALE GENOMIC DNA]</scope>
    <source>
        <strain evidence="4">DSM 17065 / CIP 109153 / LMG 22923 / VCD115</strain>
        <plasmid evidence="4">pDeide3</plasmid>
    </source>
</reference>
<evidence type="ECO:0000313" key="4">
    <source>
        <dbReference type="Proteomes" id="UP000002208"/>
    </source>
</evidence>
<dbReference type="InterPro" id="IPR004437">
    <property type="entry name" value="ParB/RepB/Spo0J"/>
</dbReference>
<geneLocation type="plasmid" evidence="4">
    <name>pDeide3</name>
</geneLocation>
<dbReference type="GO" id="GO:0007059">
    <property type="term" value="P:chromosome segregation"/>
    <property type="evidence" value="ECO:0007669"/>
    <property type="project" value="TreeGrafter"/>
</dbReference>
<dbReference type="InterPro" id="IPR050336">
    <property type="entry name" value="Chromosome_partition/occlusion"/>
</dbReference>
<dbReference type="GO" id="GO:0005694">
    <property type="term" value="C:chromosome"/>
    <property type="evidence" value="ECO:0007669"/>
    <property type="project" value="TreeGrafter"/>
</dbReference>
<keyword evidence="4" id="KW-1185">Reference proteome</keyword>